<evidence type="ECO:0000256" key="3">
    <source>
        <dbReference type="ARBA" id="ARBA00011245"/>
    </source>
</evidence>
<dbReference type="GO" id="GO:0005737">
    <property type="term" value="C:cytoplasm"/>
    <property type="evidence" value="ECO:0007669"/>
    <property type="project" value="TreeGrafter"/>
</dbReference>
<comment type="catalytic activity">
    <reaction evidence="19">
        <text>O(6)-methyl-dGTP + H2O = O(6)-methyl-dGMP + diphosphate + H(+)</text>
        <dbReference type="Rhea" id="RHEA:67600"/>
        <dbReference type="ChEBI" id="CHEBI:15377"/>
        <dbReference type="ChEBI" id="CHEBI:15378"/>
        <dbReference type="ChEBI" id="CHEBI:33019"/>
        <dbReference type="ChEBI" id="CHEBI:169974"/>
        <dbReference type="ChEBI" id="CHEBI:169975"/>
    </reaction>
    <physiologicalReaction direction="left-to-right" evidence="19">
        <dbReference type="Rhea" id="RHEA:67601"/>
    </physiologicalReaction>
</comment>
<dbReference type="GO" id="GO:0008828">
    <property type="term" value="F:dATP diphosphatase activity"/>
    <property type="evidence" value="ECO:0007669"/>
    <property type="project" value="UniProtKB-EC"/>
</dbReference>
<dbReference type="PANTHER" id="PTHR43758:SF2">
    <property type="entry name" value="OXIDIZED PURINE NUCLEOSIDE TRIPHOSPHATE HYDROLASE"/>
    <property type="match status" value="1"/>
</dbReference>
<evidence type="ECO:0000256" key="19">
    <source>
        <dbReference type="ARBA" id="ARBA00048894"/>
    </source>
</evidence>
<comment type="similarity">
    <text evidence="2">Belongs to the Nudix hydrolase family.</text>
</comment>
<evidence type="ECO:0000256" key="21">
    <source>
        <dbReference type="ARBA" id="ARBA00053094"/>
    </source>
</evidence>
<dbReference type="Gene3D" id="3.90.79.10">
    <property type="entry name" value="Nucleoside Triphosphate Pyrophosphohydrolase"/>
    <property type="match status" value="1"/>
</dbReference>
<dbReference type="PROSITE" id="PS00893">
    <property type="entry name" value="NUDIX_BOX"/>
    <property type="match status" value="1"/>
</dbReference>
<dbReference type="PROSITE" id="PS51462">
    <property type="entry name" value="NUDIX"/>
    <property type="match status" value="1"/>
</dbReference>
<keyword evidence="6" id="KW-0460">Magnesium</keyword>
<evidence type="ECO:0000313" key="23">
    <source>
        <dbReference type="EMBL" id="PJC23161.1"/>
    </source>
</evidence>
<dbReference type="InterPro" id="IPR000086">
    <property type="entry name" value="NUDIX_hydrolase_dom"/>
</dbReference>
<comment type="subunit">
    <text evidence="3">Monomer.</text>
</comment>
<sequence length="154" mass="17910">MIIGMVIGVLCFIIQDGKILLAKKKRGFGQGWWNGVGGKVNENEEIMEAVQREAQEEAGIVPQNPTFCGTLHFSFEDGTPDWQLHVFRAEGFDGEPQESEEMSPQWFDLKEIPYEEMWVDDHHWLPLLLEGKRFEGRFHLHDHKTIIDFEVREL</sequence>
<feature type="domain" description="Nudix hydrolase" evidence="22">
    <location>
        <begin position="4"/>
        <end position="132"/>
    </location>
</feature>
<proteinExistence type="inferred from homology"/>
<dbReference type="PANTHER" id="PTHR43758">
    <property type="entry name" value="7,8-DIHYDRO-8-OXOGUANINE TRIPHOSPHATASE"/>
    <property type="match status" value="1"/>
</dbReference>
<comment type="catalytic activity">
    <reaction evidence="10">
        <text>2-oxo-ATP + H2O = 2-oxo-AMP + diphosphate + H(+)</text>
        <dbReference type="Rhea" id="RHEA:67392"/>
        <dbReference type="ChEBI" id="CHEBI:15377"/>
        <dbReference type="ChEBI" id="CHEBI:15378"/>
        <dbReference type="ChEBI" id="CHEBI:33019"/>
        <dbReference type="ChEBI" id="CHEBI:71395"/>
        <dbReference type="ChEBI" id="CHEBI:172878"/>
    </reaction>
    <physiologicalReaction direction="left-to-right" evidence="10">
        <dbReference type="Rhea" id="RHEA:67393"/>
    </physiologicalReaction>
</comment>
<evidence type="ECO:0000256" key="16">
    <source>
        <dbReference type="ARBA" id="ARBA00031927"/>
    </source>
</evidence>
<comment type="caution">
    <text evidence="23">The sequence shown here is derived from an EMBL/GenBank/DDBJ whole genome shotgun (WGS) entry which is preliminary data.</text>
</comment>
<evidence type="ECO:0000256" key="18">
    <source>
        <dbReference type="ARBA" id="ARBA00048002"/>
    </source>
</evidence>
<comment type="catalytic activity">
    <reaction evidence="18">
        <text>N(6)-methyl-ATP + H2O = N(6)-methyl-AMP + diphosphate + H(+)</text>
        <dbReference type="Rhea" id="RHEA:67608"/>
        <dbReference type="ChEBI" id="CHEBI:15377"/>
        <dbReference type="ChEBI" id="CHEBI:15378"/>
        <dbReference type="ChEBI" id="CHEBI:33019"/>
        <dbReference type="ChEBI" id="CHEBI:144842"/>
        <dbReference type="ChEBI" id="CHEBI:172873"/>
    </reaction>
    <physiologicalReaction direction="left-to-right" evidence="18">
        <dbReference type="Rhea" id="RHEA:67609"/>
    </physiologicalReaction>
</comment>
<dbReference type="EMBL" id="PFSK01000007">
    <property type="protein sequence ID" value="PJC23161.1"/>
    <property type="molecule type" value="Genomic_DNA"/>
</dbReference>
<evidence type="ECO:0000256" key="1">
    <source>
        <dbReference type="ARBA" id="ARBA00001946"/>
    </source>
</evidence>
<evidence type="ECO:0000256" key="6">
    <source>
        <dbReference type="ARBA" id="ARBA00022842"/>
    </source>
</evidence>
<comment type="catalytic activity">
    <reaction evidence="7">
        <text>8-oxo-dATP + H2O = 8-oxo-dAMP + diphosphate + H(+)</text>
        <dbReference type="Rhea" id="RHEA:65396"/>
        <dbReference type="ChEBI" id="CHEBI:15377"/>
        <dbReference type="ChEBI" id="CHEBI:15378"/>
        <dbReference type="ChEBI" id="CHEBI:33019"/>
        <dbReference type="ChEBI" id="CHEBI:71361"/>
        <dbReference type="ChEBI" id="CHEBI:172871"/>
    </reaction>
    <physiologicalReaction direction="left-to-right" evidence="7">
        <dbReference type="Rhea" id="RHEA:65397"/>
    </physiologicalReaction>
</comment>
<comment type="catalytic activity">
    <reaction evidence="8">
        <text>2-oxo-dATP + H2O = 2-oxo-dAMP + diphosphate + H(+)</text>
        <dbReference type="Rhea" id="RHEA:31583"/>
        <dbReference type="ChEBI" id="CHEBI:15377"/>
        <dbReference type="ChEBI" id="CHEBI:15378"/>
        <dbReference type="ChEBI" id="CHEBI:33019"/>
        <dbReference type="ChEBI" id="CHEBI:63212"/>
        <dbReference type="ChEBI" id="CHEBI:77897"/>
        <dbReference type="EC" id="3.6.1.56"/>
    </reaction>
    <physiologicalReaction direction="left-to-right" evidence="8">
        <dbReference type="Rhea" id="RHEA:31584"/>
    </physiologicalReaction>
</comment>
<keyword evidence="4" id="KW-0479">Metal-binding</keyword>
<comment type="cofactor">
    <cofactor evidence="1">
        <name>Mg(2+)</name>
        <dbReference type="ChEBI" id="CHEBI:18420"/>
    </cofactor>
</comment>
<dbReference type="SUPFAM" id="SSF55811">
    <property type="entry name" value="Nudix"/>
    <property type="match status" value="1"/>
</dbReference>
<keyword evidence="5" id="KW-0378">Hydrolase</keyword>
<evidence type="ECO:0000256" key="17">
    <source>
        <dbReference type="ARBA" id="ARBA00032071"/>
    </source>
</evidence>
<evidence type="ECO:0000256" key="14">
    <source>
        <dbReference type="ARBA" id="ARBA00030634"/>
    </source>
</evidence>
<dbReference type="Pfam" id="PF00293">
    <property type="entry name" value="NUDIX"/>
    <property type="match status" value="1"/>
</dbReference>
<dbReference type="PRINTS" id="PR01403">
    <property type="entry name" value="8OXTPHPHTASE"/>
</dbReference>
<comment type="catalytic activity">
    <reaction evidence="9">
        <text>8-oxo-dGTP + H2O = 8-oxo-dGMP + diphosphate + H(+)</text>
        <dbReference type="Rhea" id="RHEA:31575"/>
        <dbReference type="ChEBI" id="CHEBI:15377"/>
        <dbReference type="ChEBI" id="CHEBI:15378"/>
        <dbReference type="ChEBI" id="CHEBI:33019"/>
        <dbReference type="ChEBI" id="CHEBI:63224"/>
        <dbReference type="ChEBI" id="CHEBI:77896"/>
    </reaction>
    <physiologicalReaction direction="left-to-right" evidence="9">
        <dbReference type="Rhea" id="RHEA:31576"/>
    </physiologicalReaction>
</comment>
<dbReference type="GO" id="GO:0008413">
    <property type="term" value="F:8-oxo-7,8-dihydroguanosine triphosphate pyrophosphatase activity"/>
    <property type="evidence" value="ECO:0007669"/>
    <property type="project" value="InterPro"/>
</dbReference>
<evidence type="ECO:0000256" key="15">
    <source>
        <dbReference type="ARBA" id="ARBA00030682"/>
    </source>
</evidence>
<name>A0A2M8EK82_UNCKA</name>
<reference evidence="24" key="1">
    <citation type="submission" date="2017-09" db="EMBL/GenBank/DDBJ databases">
        <title>Depth-based differentiation of microbial function through sediment-hosted aquifers and enrichment of novel symbionts in the deep terrestrial subsurface.</title>
        <authorList>
            <person name="Probst A.J."/>
            <person name="Ladd B."/>
            <person name="Jarett J.K."/>
            <person name="Geller-Mcgrath D.E."/>
            <person name="Sieber C.M.K."/>
            <person name="Emerson J.B."/>
            <person name="Anantharaman K."/>
            <person name="Thomas B.C."/>
            <person name="Malmstrom R."/>
            <person name="Stieglmeier M."/>
            <person name="Klingl A."/>
            <person name="Woyke T."/>
            <person name="Ryan C.M."/>
            <person name="Banfield J.F."/>
        </authorList>
    </citation>
    <scope>NUCLEOTIDE SEQUENCE [LARGE SCALE GENOMIC DNA]</scope>
</reference>
<evidence type="ECO:0000256" key="7">
    <source>
        <dbReference type="ARBA" id="ARBA00024448"/>
    </source>
</evidence>
<evidence type="ECO:0000256" key="5">
    <source>
        <dbReference type="ARBA" id="ARBA00022801"/>
    </source>
</evidence>
<evidence type="ECO:0000256" key="4">
    <source>
        <dbReference type="ARBA" id="ARBA00022723"/>
    </source>
</evidence>
<dbReference type="AlphaFoldDB" id="A0A2M8EK82"/>
<evidence type="ECO:0000256" key="11">
    <source>
        <dbReference type="ARBA" id="ARBA00026103"/>
    </source>
</evidence>
<dbReference type="GO" id="GO:0046872">
    <property type="term" value="F:metal ion binding"/>
    <property type="evidence" value="ECO:0007669"/>
    <property type="project" value="UniProtKB-KW"/>
</dbReference>
<evidence type="ECO:0000313" key="24">
    <source>
        <dbReference type="Proteomes" id="UP000228781"/>
    </source>
</evidence>
<evidence type="ECO:0000256" key="13">
    <source>
        <dbReference type="ARBA" id="ARBA00029673"/>
    </source>
</evidence>
<dbReference type="InterPro" id="IPR020084">
    <property type="entry name" value="NUDIX_hydrolase_CS"/>
</dbReference>
<dbReference type="Proteomes" id="UP000228781">
    <property type="component" value="Unassembled WGS sequence"/>
</dbReference>
<accession>A0A2M8EK82</accession>
<organism evidence="23 24">
    <name type="scientific">candidate division WWE3 bacterium CG_4_9_14_0_2_um_filter_48_10</name>
    <dbReference type="NCBI Taxonomy" id="1975078"/>
    <lineage>
        <taxon>Bacteria</taxon>
        <taxon>Katanobacteria</taxon>
    </lineage>
</organism>
<dbReference type="GO" id="GO:0042262">
    <property type="term" value="P:DNA protection"/>
    <property type="evidence" value="ECO:0007669"/>
    <property type="project" value="InterPro"/>
</dbReference>
<dbReference type="InterPro" id="IPR003563">
    <property type="entry name" value="8ODP"/>
</dbReference>
<evidence type="ECO:0000256" key="10">
    <source>
        <dbReference type="ARBA" id="ARBA00024596"/>
    </source>
</evidence>
<evidence type="ECO:0000259" key="22">
    <source>
        <dbReference type="PROSITE" id="PS51462"/>
    </source>
</evidence>
<comment type="catalytic activity">
    <reaction evidence="20">
        <text>N(6)-methyl-dATP + H2O = N(6)-methyl-dAMP + diphosphate + H(+)</text>
        <dbReference type="Rhea" id="RHEA:67604"/>
        <dbReference type="ChEBI" id="CHEBI:15377"/>
        <dbReference type="ChEBI" id="CHEBI:15378"/>
        <dbReference type="ChEBI" id="CHEBI:33019"/>
        <dbReference type="ChEBI" id="CHEBI:169976"/>
        <dbReference type="ChEBI" id="CHEBI:172872"/>
    </reaction>
    <physiologicalReaction direction="left-to-right" evidence="20">
        <dbReference type="Rhea" id="RHEA:67605"/>
    </physiologicalReaction>
</comment>
<comment type="function">
    <text evidence="21">Oxidized purine nucleoside triphosphate hydrolase which is a prominent sanitizer of the oxidized nucleotide pool. Catalyzes the hydrolysis of 2-oxo-dATP (2-hydroxy-dATP) into 2-oxo-dAMP. Also has a significant hydrolase activity toward 2-oxo-ATP, 8-oxo-dGTP and 8-oxo-dATP. Through the hydrolysis of oxidized purine nucleoside triphosphates, prevents their incorporation into DNA and the subsequent transversions A:T to C:G and G:C to T:A. Also catalyzes the hydrolysis of methylated purine nucleoside triphosphate preventing their integration into DNA. Through this antimutagenic activity protects cells from oxidative stress.</text>
</comment>
<evidence type="ECO:0000256" key="8">
    <source>
        <dbReference type="ARBA" id="ARBA00024459"/>
    </source>
</evidence>
<evidence type="ECO:0000256" key="12">
    <source>
        <dbReference type="ARBA" id="ARBA00026218"/>
    </source>
</evidence>
<dbReference type="CDD" id="cd03427">
    <property type="entry name" value="NUDIX_MTH1_Nudt1"/>
    <property type="match status" value="1"/>
</dbReference>
<protein>
    <recommendedName>
        <fullName evidence="12">Oxidized purine nucleoside triphosphate hydrolase</fullName>
        <ecNumber evidence="11">3.6.1.56</ecNumber>
    </recommendedName>
    <alternativeName>
        <fullName evidence="16">2-hydroxy-dATP diphosphatase</fullName>
    </alternativeName>
    <alternativeName>
        <fullName evidence="15">7,8-dihydro-8-oxoguanine triphosphatase</fullName>
    </alternativeName>
    <alternativeName>
        <fullName evidence="14">8-oxo-dGTPase</fullName>
    </alternativeName>
    <alternativeName>
        <fullName evidence="17">Methylated purine nucleoside triphosphate hydrolase</fullName>
    </alternativeName>
    <alternativeName>
        <fullName evidence="13">Nucleoside diphosphate-linked moiety X motif 1</fullName>
    </alternativeName>
</protein>
<evidence type="ECO:0000256" key="9">
    <source>
        <dbReference type="ARBA" id="ARBA00024486"/>
    </source>
</evidence>
<evidence type="ECO:0000256" key="2">
    <source>
        <dbReference type="ARBA" id="ARBA00005582"/>
    </source>
</evidence>
<gene>
    <name evidence="23" type="ORF">CO059_00340</name>
</gene>
<dbReference type="InterPro" id="IPR015797">
    <property type="entry name" value="NUDIX_hydrolase-like_dom_sf"/>
</dbReference>
<evidence type="ECO:0000256" key="20">
    <source>
        <dbReference type="ARBA" id="ARBA00049032"/>
    </source>
</evidence>
<dbReference type="EC" id="3.6.1.56" evidence="11"/>